<dbReference type="AlphaFoldDB" id="A0A1G1WUN7"/>
<sequence>MKIGTIRGRHEMPVDRYLVDDREVSPGEDAYNAVFEAAKVHGQSLPVADTVELFYAGLTEATIGALDGYESVGINVVPMRFNVSSGGYESLSRRVNPWVVCQWSKAGEPHPTRLSDAHCKHCGAS</sequence>
<organism evidence="1 2">
    <name type="scientific">Candidatus Woykebacteria bacterium RIFCSPLOWO2_01_FULL_43_14</name>
    <dbReference type="NCBI Taxonomy" id="1802605"/>
    <lineage>
        <taxon>Bacteria</taxon>
        <taxon>Candidatus Woykeibacteriota</taxon>
    </lineage>
</organism>
<dbReference type="EMBL" id="MHDB01000030">
    <property type="protein sequence ID" value="OGY31434.1"/>
    <property type="molecule type" value="Genomic_DNA"/>
</dbReference>
<accession>A0A1G1WUN7</accession>
<name>A0A1G1WUN7_9BACT</name>
<comment type="caution">
    <text evidence="1">The sequence shown here is derived from an EMBL/GenBank/DDBJ whole genome shotgun (WGS) entry which is preliminary data.</text>
</comment>
<evidence type="ECO:0000313" key="1">
    <source>
        <dbReference type="EMBL" id="OGY31434.1"/>
    </source>
</evidence>
<evidence type="ECO:0000313" key="2">
    <source>
        <dbReference type="Proteomes" id="UP000177718"/>
    </source>
</evidence>
<reference evidence="1 2" key="1">
    <citation type="journal article" date="2016" name="Nat. Commun.">
        <title>Thousands of microbial genomes shed light on interconnected biogeochemical processes in an aquifer system.</title>
        <authorList>
            <person name="Anantharaman K."/>
            <person name="Brown C.T."/>
            <person name="Hug L.A."/>
            <person name="Sharon I."/>
            <person name="Castelle C.J."/>
            <person name="Probst A.J."/>
            <person name="Thomas B.C."/>
            <person name="Singh A."/>
            <person name="Wilkins M.J."/>
            <person name="Karaoz U."/>
            <person name="Brodie E.L."/>
            <person name="Williams K.H."/>
            <person name="Hubbard S.S."/>
            <person name="Banfield J.F."/>
        </authorList>
    </citation>
    <scope>NUCLEOTIDE SEQUENCE [LARGE SCALE GENOMIC DNA]</scope>
</reference>
<gene>
    <name evidence="1" type="ORF">A3A61_02285</name>
</gene>
<dbReference type="Proteomes" id="UP000177718">
    <property type="component" value="Unassembled WGS sequence"/>
</dbReference>
<dbReference type="STRING" id="1802605.A3A61_02285"/>
<proteinExistence type="predicted"/>
<protein>
    <submittedName>
        <fullName evidence="1">Uncharacterized protein</fullName>
    </submittedName>
</protein>